<name>A0AAN6NJP8_9PEZI</name>
<sequence length="257" mass="29315">MHHLFGTKGSWKRGKLTTLRELLEDVAPRLDLGDNRVDILSTKYRDRVYGLLGLAADAEELDIRPDYSKTTTTAEVLAQAARSIIKQEASVYILRFSQFPKYNVDGPDEAGHRQPEQLLSWVPDWGNGTHYSHQFLDNVFSACGKFSTTADLIPTSSPSILGLRGLMVDKIEAVGRPWRADWGLKRYYRYILQYFAIIKDIKRRSAKRNSGCDDDIYPSPSRRNQALWRLSLATATLMAPKNEKGQRPMTFFRSLRS</sequence>
<dbReference type="PANTHER" id="PTHR24148:SF73">
    <property type="entry name" value="HET DOMAIN PROTEIN (AFU_ORTHOLOGUE AFUA_8G01020)"/>
    <property type="match status" value="1"/>
</dbReference>
<organism evidence="1 2">
    <name type="scientific">Pseudoneurospora amorphoporcata</name>
    <dbReference type="NCBI Taxonomy" id="241081"/>
    <lineage>
        <taxon>Eukaryota</taxon>
        <taxon>Fungi</taxon>
        <taxon>Dikarya</taxon>
        <taxon>Ascomycota</taxon>
        <taxon>Pezizomycotina</taxon>
        <taxon>Sordariomycetes</taxon>
        <taxon>Sordariomycetidae</taxon>
        <taxon>Sordariales</taxon>
        <taxon>Sordariaceae</taxon>
        <taxon>Pseudoneurospora</taxon>
    </lineage>
</organism>
<dbReference type="AlphaFoldDB" id="A0AAN6NJP8"/>
<evidence type="ECO:0000313" key="2">
    <source>
        <dbReference type="Proteomes" id="UP001303222"/>
    </source>
</evidence>
<dbReference type="PANTHER" id="PTHR24148">
    <property type="entry name" value="ANKYRIN REPEAT DOMAIN-CONTAINING PROTEIN 39 HOMOLOG-RELATED"/>
    <property type="match status" value="1"/>
</dbReference>
<comment type="caution">
    <text evidence="1">The sequence shown here is derived from an EMBL/GenBank/DDBJ whole genome shotgun (WGS) entry which is preliminary data.</text>
</comment>
<gene>
    <name evidence="1" type="ORF">QBC32DRAFT_387798</name>
</gene>
<proteinExistence type="predicted"/>
<reference evidence="1" key="1">
    <citation type="journal article" date="2023" name="Mol. Phylogenet. Evol.">
        <title>Genome-scale phylogeny and comparative genomics of the fungal order Sordariales.</title>
        <authorList>
            <person name="Hensen N."/>
            <person name="Bonometti L."/>
            <person name="Westerberg I."/>
            <person name="Brannstrom I.O."/>
            <person name="Guillou S."/>
            <person name="Cros-Aarteil S."/>
            <person name="Calhoun S."/>
            <person name="Haridas S."/>
            <person name="Kuo A."/>
            <person name="Mondo S."/>
            <person name="Pangilinan J."/>
            <person name="Riley R."/>
            <person name="LaButti K."/>
            <person name="Andreopoulos B."/>
            <person name="Lipzen A."/>
            <person name="Chen C."/>
            <person name="Yan M."/>
            <person name="Daum C."/>
            <person name="Ng V."/>
            <person name="Clum A."/>
            <person name="Steindorff A."/>
            <person name="Ohm R.A."/>
            <person name="Martin F."/>
            <person name="Silar P."/>
            <person name="Natvig D.O."/>
            <person name="Lalanne C."/>
            <person name="Gautier V."/>
            <person name="Ament-Velasquez S.L."/>
            <person name="Kruys A."/>
            <person name="Hutchinson M.I."/>
            <person name="Powell A.J."/>
            <person name="Barry K."/>
            <person name="Miller A.N."/>
            <person name="Grigoriev I.V."/>
            <person name="Debuchy R."/>
            <person name="Gladieux P."/>
            <person name="Hiltunen Thoren M."/>
            <person name="Johannesson H."/>
        </authorList>
    </citation>
    <scope>NUCLEOTIDE SEQUENCE</scope>
    <source>
        <strain evidence="1">CBS 626.80</strain>
    </source>
</reference>
<protein>
    <submittedName>
        <fullName evidence="1">Uncharacterized protein</fullName>
    </submittedName>
</protein>
<reference evidence="1" key="2">
    <citation type="submission" date="2023-06" db="EMBL/GenBank/DDBJ databases">
        <authorList>
            <consortium name="Lawrence Berkeley National Laboratory"/>
            <person name="Mondo S.J."/>
            <person name="Hensen N."/>
            <person name="Bonometti L."/>
            <person name="Westerberg I."/>
            <person name="Brannstrom I.O."/>
            <person name="Guillou S."/>
            <person name="Cros-Aarteil S."/>
            <person name="Calhoun S."/>
            <person name="Haridas S."/>
            <person name="Kuo A."/>
            <person name="Pangilinan J."/>
            <person name="Riley R."/>
            <person name="Labutti K."/>
            <person name="Andreopoulos B."/>
            <person name="Lipzen A."/>
            <person name="Chen C."/>
            <person name="Yanf M."/>
            <person name="Daum C."/>
            <person name="Ng V."/>
            <person name="Clum A."/>
            <person name="Steindorff A."/>
            <person name="Ohm R."/>
            <person name="Martin F."/>
            <person name="Silar P."/>
            <person name="Natvig D."/>
            <person name="Lalanne C."/>
            <person name="Gautier V."/>
            <person name="Ament-Velasquez S.L."/>
            <person name="Kruys A."/>
            <person name="Hutchinson M.I."/>
            <person name="Powell A.J."/>
            <person name="Barry K."/>
            <person name="Miller A.N."/>
            <person name="Grigoriev I.V."/>
            <person name="Debuchy R."/>
            <person name="Gladieux P."/>
            <person name="Thoren M.H."/>
            <person name="Johannesson H."/>
        </authorList>
    </citation>
    <scope>NUCLEOTIDE SEQUENCE</scope>
    <source>
        <strain evidence="1">CBS 626.80</strain>
    </source>
</reference>
<evidence type="ECO:0000313" key="1">
    <source>
        <dbReference type="EMBL" id="KAK3946785.1"/>
    </source>
</evidence>
<keyword evidence="2" id="KW-1185">Reference proteome</keyword>
<dbReference type="EMBL" id="MU859519">
    <property type="protein sequence ID" value="KAK3946785.1"/>
    <property type="molecule type" value="Genomic_DNA"/>
</dbReference>
<dbReference type="Proteomes" id="UP001303222">
    <property type="component" value="Unassembled WGS sequence"/>
</dbReference>
<accession>A0AAN6NJP8</accession>
<dbReference type="Pfam" id="PF26639">
    <property type="entry name" value="Het-6_barrel"/>
    <property type="match status" value="1"/>
</dbReference>
<dbReference type="InterPro" id="IPR052895">
    <property type="entry name" value="HetReg/Transcr_Mod"/>
</dbReference>